<gene>
    <name evidence="1" type="ORF">NQ317_004871</name>
</gene>
<proteinExistence type="predicted"/>
<keyword evidence="2" id="KW-1185">Reference proteome</keyword>
<sequence>MTSDKLLCKEVEHVRLSKVFQLDENYEKIIDCLTARFGREDYCIEVYLYDLIEMQFMALDTLGITSDKYAALLFPLIESCLPQELLRIWQRSVFNLCSIAPSTKQQ</sequence>
<organism evidence="1 2">
    <name type="scientific">Molorchus minor</name>
    <dbReference type="NCBI Taxonomy" id="1323400"/>
    <lineage>
        <taxon>Eukaryota</taxon>
        <taxon>Metazoa</taxon>
        <taxon>Ecdysozoa</taxon>
        <taxon>Arthropoda</taxon>
        <taxon>Hexapoda</taxon>
        <taxon>Insecta</taxon>
        <taxon>Pterygota</taxon>
        <taxon>Neoptera</taxon>
        <taxon>Endopterygota</taxon>
        <taxon>Coleoptera</taxon>
        <taxon>Polyphaga</taxon>
        <taxon>Cucujiformia</taxon>
        <taxon>Chrysomeloidea</taxon>
        <taxon>Cerambycidae</taxon>
        <taxon>Lamiinae</taxon>
        <taxon>Monochamini</taxon>
        <taxon>Molorchus</taxon>
    </lineage>
</organism>
<dbReference type="EMBL" id="JAPWTJ010003567">
    <property type="protein sequence ID" value="KAJ8954823.1"/>
    <property type="molecule type" value="Genomic_DNA"/>
</dbReference>
<evidence type="ECO:0000313" key="1">
    <source>
        <dbReference type="EMBL" id="KAJ8954823.1"/>
    </source>
</evidence>
<evidence type="ECO:0000313" key="2">
    <source>
        <dbReference type="Proteomes" id="UP001162164"/>
    </source>
</evidence>
<accession>A0ABQ9IQT6</accession>
<dbReference type="Proteomes" id="UP001162164">
    <property type="component" value="Unassembled WGS sequence"/>
</dbReference>
<reference evidence="1" key="1">
    <citation type="journal article" date="2023" name="Insect Mol. Biol.">
        <title>Genome sequencing provides insights into the evolution of gene families encoding plant cell wall-degrading enzymes in longhorned beetles.</title>
        <authorList>
            <person name="Shin N.R."/>
            <person name="Okamura Y."/>
            <person name="Kirsch R."/>
            <person name="Pauchet Y."/>
        </authorList>
    </citation>
    <scope>NUCLEOTIDE SEQUENCE</scope>
    <source>
        <strain evidence="1">MMC_N1</strain>
    </source>
</reference>
<comment type="caution">
    <text evidence="1">The sequence shown here is derived from an EMBL/GenBank/DDBJ whole genome shotgun (WGS) entry which is preliminary data.</text>
</comment>
<name>A0ABQ9IQT6_9CUCU</name>
<protein>
    <submittedName>
        <fullName evidence="1">Uncharacterized protein</fullName>
    </submittedName>
</protein>